<dbReference type="GO" id="GO:0051225">
    <property type="term" value="P:spindle assembly"/>
    <property type="evidence" value="ECO:0007669"/>
    <property type="project" value="TreeGrafter"/>
</dbReference>
<feature type="non-terminal residue" evidence="8">
    <location>
        <position position="217"/>
    </location>
</feature>
<sequence>MYDVPHPLHILITPSVLDRYNTIFRFLLSVRKVQIELHHCWALQMRAKGAGHESAMMPFWKLRSHMSFLIDNFQYYVLVDVLESCFSNLMEKLGNVKDFEEIQQYHNRFLISVVSQCFLELWTVYHPLNEIMGICSSFCSLMNRINLPFSQRDVLQFDNLKQDFQLQTSLLLRVLSRVRSKQVSPHLAQLLLRIDYNKYFLSSCAGILGGTQVDTKK</sequence>
<evidence type="ECO:0000313" key="9">
    <source>
        <dbReference type="Proteomes" id="UP000054359"/>
    </source>
</evidence>
<keyword evidence="9" id="KW-1185">Reference proteome</keyword>
<dbReference type="AlphaFoldDB" id="A0A087UU04"/>
<evidence type="ECO:0000256" key="4">
    <source>
        <dbReference type="ARBA" id="ARBA00022701"/>
    </source>
</evidence>
<evidence type="ECO:0000259" key="7">
    <source>
        <dbReference type="Pfam" id="PF04130"/>
    </source>
</evidence>
<dbReference type="InterPro" id="IPR040457">
    <property type="entry name" value="GCP_C"/>
</dbReference>
<reference evidence="8 9" key="1">
    <citation type="submission" date="2013-11" db="EMBL/GenBank/DDBJ databases">
        <title>Genome sequencing of Stegodyphus mimosarum.</title>
        <authorList>
            <person name="Bechsgaard J."/>
        </authorList>
    </citation>
    <scope>NUCLEOTIDE SEQUENCE [LARGE SCALE GENOMIC DNA]</scope>
</reference>
<comment type="similarity">
    <text evidence="2 6">Belongs to the TUBGCP family.</text>
</comment>
<dbReference type="GO" id="GO:0000278">
    <property type="term" value="P:mitotic cell cycle"/>
    <property type="evidence" value="ECO:0007669"/>
    <property type="project" value="TreeGrafter"/>
</dbReference>
<dbReference type="GO" id="GO:0005874">
    <property type="term" value="C:microtubule"/>
    <property type="evidence" value="ECO:0007669"/>
    <property type="project" value="UniProtKB-KW"/>
</dbReference>
<dbReference type="GO" id="GO:0031122">
    <property type="term" value="P:cytoplasmic microtubule organization"/>
    <property type="evidence" value="ECO:0007669"/>
    <property type="project" value="TreeGrafter"/>
</dbReference>
<dbReference type="GO" id="GO:0043015">
    <property type="term" value="F:gamma-tubulin binding"/>
    <property type="evidence" value="ECO:0007669"/>
    <property type="project" value="InterPro"/>
</dbReference>
<dbReference type="Gene3D" id="1.20.120.1900">
    <property type="entry name" value="Gamma-tubulin complex, C-terminal domain"/>
    <property type="match status" value="1"/>
</dbReference>
<protein>
    <recommendedName>
        <fullName evidence="6">Gamma-tubulin complex component</fullName>
    </recommendedName>
</protein>
<dbReference type="STRING" id="407821.A0A087UU04"/>
<dbReference type="GO" id="GO:0007020">
    <property type="term" value="P:microtubule nucleation"/>
    <property type="evidence" value="ECO:0007669"/>
    <property type="project" value="InterPro"/>
</dbReference>
<feature type="domain" description="Gamma tubulin complex component C-terminal" evidence="7">
    <location>
        <begin position="2"/>
        <end position="200"/>
    </location>
</feature>
<dbReference type="Pfam" id="PF04130">
    <property type="entry name" value="GCP_C_terminal"/>
    <property type="match status" value="1"/>
</dbReference>
<keyword evidence="5 6" id="KW-0206">Cytoskeleton</keyword>
<evidence type="ECO:0000256" key="3">
    <source>
        <dbReference type="ARBA" id="ARBA00022490"/>
    </source>
</evidence>
<dbReference type="GO" id="GO:0000922">
    <property type="term" value="C:spindle pole"/>
    <property type="evidence" value="ECO:0007669"/>
    <property type="project" value="InterPro"/>
</dbReference>
<evidence type="ECO:0000256" key="1">
    <source>
        <dbReference type="ARBA" id="ARBA00004267"/>
    </source>
</evidence>
<keyword evidence="4 6" id="KW-0493">Microtubule</keyword>
<dbReference type="EMBL" id="KK121603">
    <property type="protein sequence ID" value="KFM80843.1"/>
    <property type="molecule type" value="Genomic_DNA"/>
</dbReference>
<dbReference type="GO" id="GO:0051011">
    <property type="term" value="F:microtubule minus-end binding"/>
    <property type="evidence" value="ECO:0007669"/>
    <property type="project" value="TreeGrafter"/>
</dbReference>
<accession>A0A087UU04</accession>
<dbReference type="GO" id="GO:0051321">
    <property type="term" value="P:meiotic cell cycle"/>
    <property type="evidence" value="ECO:0007669"/>
    <property type="project" value="TreeGrafter"/>
</dbReference>
<evidence type="ECO:0000256" key="6">
    <source>
        <dbReference type="RuleBase" id="RU363050"/>
    </source>
</evidence>
<dbReference type="PANTHER" id="PTHR19302">
    <property type="entry name" value="GAMMA TUBULIN COMPLEX PROTEIN"/>
    <property type="match status" value="1"/>
</dbReference>
<dbReference type="InterPro" id="IPR042241">
    <property type="entry name" value="GCP_C_sf"/>
</dbReference>
<proteinExistence type="inferred from homology"/>
<evidence type="ECO:0000313" key="8">
    <source>
        <dbReference type="EMBL" id="KFM80843.1"/>
    </source>
</evidence>
<dbReference type="PANTHER" id="PTHR19302:SF27">
    <property type="entry name" value="GAMMA-TUBULIN COMPLEX COMPONENT 4"/>
    <property type="match status" value="1"/>
</dbReference>
<dbReference type="InterPro" id="IPR007259">
    <property type="entry name" value="GCP"/>
</dbReference>
<dbReference type="OrthoDB" id="78652at2759"/>
<name>A0A087UU04_STEMI</name>
<keyword evidence="3 6" id="KW-0963">Cytoplasm</keyword>
<gene>
    <name evidence="8" type="ORF">X975_09866</name>
</gene>
<evidence type="ECO:0000256" key="2">
    <source>
        <dbReference type="ARBA" id="ARBA00010337"/>
    </source>
</evidence>
<organism evidence="8 9">
    <name type="scientific">Stegodyphus mimosarum</name>
    <name type="common">African social velvet spider</name>
    <dbReference type="NCBI Taxonomy" id="407821"/>
    <lineage>
        <taxon>Eukaryota</taxon>
        <taxon>Metazoa</taxon>
        <taxon>Ecdysozoa</taxon>
        <taxon>Arthropoda</taxon>
        <taxon>Chelicerata</taxon>
        <taxon>Arachnida</taxon>
        <taxon>Araneae</taxon>
        <taxon>Araneomorphae</taxon>
        <taxon>Entelegynae</taxon>
        <taxon>Eresoidea</taxon>
        <taxon>Eresidae</taxon>
        <taxon>Stegodyphus</taxon>
    </lineage>
</organism>
<evidence type="ECO:0000256" key="5">
    <source>
        <dbReference type="ARBA" id="ARBA00023212"/>
    </source>
</evidence>
<dbReference type="Proteomes" id="UP000054359">
    <property type="component" value="Unassembled WGS sequence"/>
</dbReference>
<dbReference type="GO" id="GO:0000930">
    <property type="term" value="C:gamma-tubulin complex"/>
    <property type="evidence" value="ECO:0007669"/>
    <property type="project" value="TreeGrafter"/>
</dbReference>
<comment type="subcellular location">
    <subcellularLocation>
        <location evidence="1 6">Cytoplasm</location>
        <location evidence="1 6">Cytoskeleton</location>
        <location evidence="1 6">Microtubule organizing center</location>
    </subcellularLocation>
</comment>
<dbReference type="OMA" id="NEIMGIC"/>